<evidence type="ECO:0000259" key="8">
    <source>
        <dbReference type="Pfam" id="PF00185"/>
    </source>
</evidence>
<dbReference type="Gene3D" id="3.40.50.1370">
    <property type="entry name" value="Aspartate/ornithine carbamoyltransferase"/>
    <property type="match status" value="2"/>
</dbReference>
<dbReference type="PROSITE" id="PS00097">
    <property type="entry name" value="CARBAMOYLTRANSFERASE"/>
    <property type="match status" value="1"/>
</dbReference>
<dbReference type="eggNOG" id="COG0078">
    <property type="taxonomic scope" value="Bacteria"/>
</dbReference>
<dbReference type="InterPro" id="IPR006132">
    <property type="entry name" value="Asp/Orn_carbamoyltranf_P-bd"/>
</dbReference>
<evidence type="ECO:0000256" key="3">
    <source>
        <dbReference type="ARBA" id="ARBA00013007"/>
    </source>
</evidence>
<dbReference type="GO" id="GO:0004585">
    <property type="term" value="F:ornithine carbamoyltransferase activity"/>
    <property type="evidence" value="ECO:0007669"/>
    <property type="project" value="UniProtKB-UniRule"/>
</dbReference>
<evidence type="ECO:0000256" key="5">
    <source>
        <dbReference type="ARBA" id="ARBA00022679"/>
    </source>
</evidence>
<dbReference type="EC" id="2.1.3.3" evidence="3 7"/>
<dbReference type="Pfam" id="PF00185">
    <property type="entry name" value="OTCace"/>
    <property type="match status" value="1"/>
</dbReference>
<dbReference type="FunFam" id="3.40.50.1370:FF:000008">
    <property type="entry name" value="Ornithine carbamoyltransferase"/>
    <property type="match status" value="1"/>
</dbReference>
<dbReference type="PANTHER" id="PTHR45753:SF3">
    <property type="entry name" value="ORNITHINE TRANSCARBAMYLASE, MITOCHONDRIAL"/>
    <property type="match status" value="1"/>
</dbReference>
<dbReference type="OrthoDB" id="9802587at2"/>
<proteinExistence type="inferred from homology"/>
<feature type="binding site" evidence="7">
    <location>
        <position position="81"/>
    </location>
    <ligand>
        <name>carbamoyl phosphate</name>
        <dbReference type="ChEBI" id="CHEBI:58228"/>
    </ligand>
</feature>
<feature type="binding site" evidence="7">
    <location>
        <begin position="54"/>
        <end position="57"/>
    </location>
    <ligand>
        <name>carbamoyl phosphate</name>
        <dbReference type="ChEBI" id="CHEBI:58228"/>
    </ligand>
</feature>
<dbReference type="RefSeq" id="WP_042214523.1">
    <property type="nucleotide sequence ID" value="NZ_BBLU01000006.1"/>
</dbReference>
<accession>A0A1H6YY94</accession>
<dbReference type="InterPro" id="IPR024904">
    <property type="entry name" value="OTCase_ArgI"/>
</dbReference>
<evidence type="ECO:0000256" key="7">
    <source>
        <dbReference type="HAMAP-Rule" id="MF_01109"/>
    </source>
</evidence>
<dbReference type="PRINTS" id="PR00102">
    <property type="entry name" value="OTCASE"/>
</dbReference>
<sequence>MSDRPTRHFLRDDDISAAEQREILELALAFRKDRHLEQPFAGPQAVAIIFDKPSTRTRVSFSTGVAELGGYPLVIDSATSQLGRGEPVADTARVLESMVSAIVWRTFGQELIEEMAAHSSKPVVNALTDSFHPCQILADLAAVADARGGVDALAGLSLAYVGDGANNMAHSYLLGGALAGMHVRIGAPADYMPDERIVLDAKRIAAEQGGSITVTTSHDDAVAGADIIATDTWVSMGDEDQYAARAHVFGGYQVNAHSLEIANDGAQVLHCLPAYRGKEITADVIDGPQSIVWLEAEYRLHAQKALLAWLARR</sequence>
<feature type="binding site" evidence="7">
    <location>
        <position position="167"/>
    </location>
    <ligand>
        <name>L-ornithine</name>
        <dbReference type="ChEBI" id="CHEBI:46911"/>
    </ligand>
</feature>
<keyword evidence="7" id="KW-0963">Cytoplasm</keyword>
<evidence type="ECO:0000313" key="10">
    <source>
        <dbReference type="EMBL" id="SEJ44774.1"/>
    </source>
</evidence>
<dbReference type="InterPro" id="IPR036901">
    <property type="entry name" value="Asp/Orn_carbamoylTrfase_sf"/>
</dbReference>
<dbReference type="PRINTS" id="PR00100">
    <property type="entry name" value="AOTCASE"/>
</dbReference>
<gene>
    <name evidence="10" type="ORF">SAMN05421637_1791</name>
</gene>
<feature type="binding site" evidence="7">
    <location>
        <begin position="271"/>
        <end position="272"/>
    </location>
    <ligand>
        <name>carbamoyl phosphate</name>
        <dbReference type="ChEBI" id="CHEBI:58228"/>
    </ligand>
</feature>
<dbReference type="HAMAP" id="MF_01109">
    <property type="entry name" value="OTCase"/>
    <property type="match status" value="1"/>
</dbReference>
<evidence type="ECO:0000256" key="4">
    <source>
        <dbReference type="ARBA" id="ARBA00016634"/>
    </source>
</evidence>
<feature type="domain" description="Aspartate/ornithine carbamoyltransferase carbamoyl-P binding" evidence="9">
    <location>
        <begin position="7"/>
        <end position="143"/>
    </location>
</feature>
<dbReference type="InterPro" id="IPR002292">
    <property type="entry name" value="Orn/put_carbamltrans"/>
</dbReference>
<evidence type="ECO:0000256" key="6">
    <source>
        <dbReference type="ARBA" id="ARBA00048772"/>
    </source>
</evidence>
<keyword evidence="11" id="KW-1185">Reference proteome</keyword>
<name>A0A1H6YY94_9MICO</name>
<reference evidence="11" key="1">
    <citation type="submission" date="2016-10" db="EMBL/GenBank/DDBJ databases">
        <authorList>
            <person name="Varghese N."/>
        </authorList>
    </citation>
    <scope>NUCLEOTIDE SEQUENCE [LARGE SCALE GENOMIC DNA]</scope>
    <source>
        <strain evidence="11">DSM 24868</strain>
    </source>
</reference>
<dbReference type="SUPFAM" id="SSF53671">
    <property type="entry name" value="Aspartate/ornithine carbamoyltransferase"/>
    <property type="match status" value="1"/>
</dbReference>
<feature type="binding site" evidence="7">
    <location>
        <begin position="235"/>
        <end position="236"/>
    </location>
    <ligand>
        <name>L-ornithine</name>
        <dbReference type="ChEBI" id="CHEBI:46911"/>
    </ligand>
</feature>
<feature type="binding site" evidence="7">
    <location>
        <position position="105"/>
    </location>
    <ligand>
        <name>carbamoyl phosphate</name>
        <dbReference type="ChEBI" id="CHEBI:58228"/>
    </ligand>
</feature>
<comment type="catalytic activity">
    <reaction evidence="6 7">
        <text>carbamoyl phosphate + L-ornithine = L-citrulline + phosphate + H(+)</text>
        <dbReference type="Rhea" id="RHEA:19513"/>
        <dbReference type="ChEBI" id="CHEBI:15378"/>
        <dbReference type="ChEBI" id="CHEBI:43474"/>
        <dbReference type="ChEBI" id="CHEBI:46911"/>
        <dbReference type="ChEBI" id="CHEBI:57743"/>
        <dbReference type="ChEBI" id="CHEBI:58228"/>
        <dbReference type="EC" id="2.1.3.3"/>
    </reaction>
</comment>
<dbReference type="Proteomes" id="UP000183315">
    <property type="component" value="Unassembled WGS sequence"/>
</dbReference>
<dbReference type="GO" id="GO:0019240">
    <property type="term" value="P:citrulline biosynthetic process"/>
    <property type="evidence" value="ECO:0007669"/>
    <property type="project" value="TreeGrafter"/>
</dbReference>
<dbReference type="InterPro" id="IPR006130">
    <property type="entry name" value="Asp/Orn_carbamoylTrfase"/>
</dbReference>
<organism evidence="10 11">
    <name type="scientific">Demequina mangrovi</name>
    <dbReference type="NCBI Taxonomy" id="1043493"/>
    <lineage>
        <taxon>Bacteria</taxon>
        <taxon>Bacillati</taxon>
        <taxon>Actinomycetota</taxon>
        <taxon>Actinomycetes</taxon>
        <taxon>Micrococcales</taxon>
        <taxon>Demequinaceae</taxon>
        <taxon>Demequina</taxon>
    </lineage>
</organism>
<comment type="similarity">
    <text evidence="2 7">Belongs to the aspartate/ornithine carbamoyltransferase superfamily. OTCase family.</text>
</comment>
<dbReference type="Pfam" id="PF02729">
    <property type="entry name" value="OTCace_N"/>
    <property type="match status" value="1"/>
</dbReference>
<feature type="domain" description="Aspartate/ornithine carbamoyltransferase Asp/Orn-binding" evidence="8">
    <location>
        <begin position="155"/>
        <end position="310"/>
    </location>
</feature>
<dbReference type="STRING" id="1043493.SAMN05421637_1791"/>
<evidence type="ECO:0000259" key="9">
    <source>
        <dbReference type="Pfam" id="PF02729"/>
    </source>
</evidence>
<dbReference type="GO" id="GO:0016597">
    <property type="term" value="F:amino acid binding"/>
    <property type="evidence" value="ECO:0007669"/>
    <property type="project" value="InterPro"/>
</dbReference>
<protein>
    <recommendedName>
        <fullName evidence="4 7">Ornithine carbamoyltransferase</fullName>
        <shortName evidence="7">OTCase</shortName>
        <ecNumber evidence="3 7">2.1.3.3</ecNumber>
    </recommendedName>
</protein>
<feature type="binding site" evidence="7">
    <location>
        <position position="231"/>
    </location>
    <ligand>
        <name>L-ornithine</name>
        <dbReference type="ChEBI" id="CHEBI:46911"/>
    </ligand>
</feature>
<dbReference type="NCBIfam" id="TIGR00658">
    <property type="entry name" value="orni_carb_tr"/>
    <property type="match status" value="1"/>
</dbReference>
<keyword evidence="5 7" id="KW-0808">Transferase</keyword>
<dbReference type="PANTHER" id="PTHR45753">
    <property type="entry name" value="ORNITHINE CARBAMOYLTRANSFERASE, MITOCHONDRIAL"/>
    <property type="match status" value="1"/>
</dbReference>
<dbReference type="EMBL" id="FNZI01000004">
    <property type="protein sequence ID" value="SEJ44774.1"/>
    <property type="molecule type" value="Genomic_DNA"/>
</dbReference>
<feature type="binding site" evidence="7">
    <location>
        <position position="299"/>
    </location>
    <ligand>
        <name>carbamoyl phosphate</name>
        <dbReference type="ChEBI" id="CHEBI:58228"/>
    </ligand>
</feature>
<dbReference type="GO" id="GO:0042450">
    <property type="term" value="P:L-arginine biosynthetic process via ornithine"/>
    <property type="evidence" value="ECO:0007669"/>
    <property type="project" value="UniProtKB-UniRule"/>
</dbReference>
<comment type="subcellular location">
    <subcellularLocation>
        <location evidence="7">Cytoplasm</location>
    </subcellularLocation>
</comment>
<evidence type="ECO:0000256" key="1">
    <source>
        <dbReference type="ARBA" id="ARBA00004975"/>
    </source>
</evidence>
<feature type="binding site" evidence="7">
    <location>
        <begin position="132"/>
        <end position="135"/>
    </location>
    <ligand>
        <name>carbamoyl phosphate</name>
        <dbReference type="ChEBI" id="CHEBI:58228"/>
    </ligand>
</feature>
<dbReference type="InterPro" id="IPR006131">
    <property type="entry name" value="Asp_carbamoyltransf_Asp/Orn-bd"/>
</dbReference>
<dbReference type="GO" id="GO:0005737">
    <property type="term" value="C:cytoplasm"/>
    <property type="evidence" value="ECO:0007669"/>
    <property type="project" value="UniProtKB-SubCell"/>
</dbReference>
<evidence type="ECO:0000313" key="11">
    <source>
        <dbReference type="Proteomes" id="UP000183315"/>
    </source>
</evidence>
<dbReference type="AlphaFoldDB" id="A0A1H6YY94"/>
<comment type="pathway">
    <text evidence="1">Amino-acid biosynthesis; L-arginine biosynthesis; L-arginine from L-ornithine and carbamoyl phosphate: step 1/3.</text>
</comment>
<dbReference type="NCBIfam" id="NF001986">
    <property type="entry name" value="PRK00779.1"/>
    <property type="match status" value="1"/>
</dbReference>
<evidence type="ECO:0000256" key="2">
    <source>
        <dbReference type="ARBA" id="ARBA00007805"/>
    </source>
</evidence>